<dbReference type="PANTHER" id="PTHR42959">
    <property type="entry name" value="CARBAMOYLTRANSFERASE"/>
    <property type="match status" value="1"/>
</dbReference>
<dbReference type="InterPro" id="IPR055128">
    <property type="entry name" value="HypF_C_2"/>
</dbReference>
<dbReference type="PROSITE" id="PS00150">
    <property type="entry name" value="ACYLPHOSPHATASE_1"/>
    <property type="match status" value="1"/>
</dbReference>
<keyword evidence="3" id="KW-0436">Ligase</keyword>
<evidence type="ECO:0000256" key="4">
    <source>
        <dbReference type="ARBA" id="ARBA00022723"/>
    </source>
</evidence>
<dbReference type="InterPro" id="IPR001792">
    <property type="entry name" value="Acylphosphatase-like_dom"/>
</dbReference>
<comment type="pathway">
    <text evidence="1 8">Protein modification; [NiFe] hydrogenase maturation.</text>
</comment>
<gene>
    <name evidence="12" type="primary">hypF</name>
    <name evidence="12" type="ORF">C9I43_05965</name>
</gene>
<dbReference type="Pfam" id="PF17788">
    <property type="entry name" value="HypF_C"/>
    <property type="match status" value="1"/>
</dbReference>
<comment type="similarity">
    <text evidence="2 8">Belongs to the carbamoyltransferase HypF family.</text>
</comment>
<dbReference type="Gene3D" id="3.30.420.360">
    <property type="match status" value="1"/>
</dbReference>
<comment type="function">
    <text evidence="8">Involved in the maturation of [NiFe] hydrogenases. Along with HypE, it catalyzes the synthesis of the CN ligands of the active site iron of [NiFe]-hydrogenases. HypF functions as a carbamoyl transferase using carbamoylphosphate as a substrate and transferring the carboxamido moiety in an ATP-dependent reaction to the thiolate of the C-terminal cysteine of HypE yielding a protein-S-carboxamide.</text>
</comment>
<feature type="domain" description="YrdC-like" evidence="11">
    <location>
        <begin position="265"/>
        <end position="458"/>
    </location>
</feature>
<dbReference type="Gene3D" id="3.30.420.40">
    <property type="match status" value="1"/>
</dbReference>
<dbReference type="Pfam" id="PF00708">
    <property type="entry name" value="Acylphosphatase"/>
    <property type="match status" value="1"/>
</dbReference>
<name>A0ABX5HT70_9GAMM</name>
<evidence type="ECO:0000256" key="8">
    <source>
        <dbReference type="PIRNR" id="PIRNR006256"/>
    </source>
</evidence>
<evidence type="ECO:0000259" key="11">
    <source>
        <dbReference type="PROSITE" id="PS51163"/>
    </source>
</evidence>
<feature type="active site" evidence="9">
    <location>
        <position position="80"/>
    </location>
</feature>
<protein>
    <recommendedName>
        <fullName evidence="8">Carbamoyltransferase HypF</fullName>
        <ecNumber evidence="8">6.2.-.-</ecNumber>
    </recommendedName>
</protein>
<dbReference type="NCBIfam" id="TIGR00143">
    <property type="entry name" value="hypF"/>
    <property type="match status" value="1"/>
</dbReference>
<dbReference type="Pfam" id="PF07503">
    <property type="entry name" value="zf-HYPF"/>
    <property type="match status" value="2"/>
</dbReference>
<evidence type="ECO:0000256" key="1">
    <source>
        <dbReference type="ARBA" id="ARBA00004711"/>
    </source>
</evidence>
<comment type="caution">
    <text evidence="12">The sequence shown here is derived from an EMBL/GenBank/DDBJ whole genome shotgun (WGS) entry which is preliminary data.</text>
</comment>
<keyword evidence="5" id="KW-0863">Zinc-finger</keyword>
<dbReference type="SUPFAM" id="SSF54975">
    <property type="entry name" value="Acylphosphatase/BLUF domain-like"/>
    <property type="match status" value="1"/>
</dbReference>
<dbReference type="Pfam" id="PF01300">
    <property type="entry name" value="Sua5_yciO_yrdC"/>
    <property type="match status" value="1"/>
</dbReference>
<dbReference type="Pfam" id="PF22521">
    <property type="entry name" value="HypF_C_2"/>
    <property type="match status" value="1"/>
</dbReference>
<dbReference type="EC" id="6.2.-.-" evidence="8"/>
<dbReference type="PROSITE" id="PS51163">
    <property type="entry name" value="YRDC"/>
    <property type="match status" value="1"/>
</dbReference>
<dbReference type="InterPro" id="IPR011125">
    <property type="entry name" value="Znf_HypF"/>
</dbReference>
<dbReference type="InterPro" id="IPR017945">
    <property type="entry name" value="DHBP_synth_RibB-like_a/b_dom"/>
</dbReference>
<dbReference type="InterPro" id="IPR006070">
    <property type="entry name" value="Sua5-like_dom"/>
</dbReference>
<feature type="domain" description="Acylphosphatase-like" evidence="10">
    <location>
        <begin position="47"/>
        <end position="134"/>
    </location>
</feature>
<keyword evidence="13" id="KW-1185">Reference proteome</keyword>
<comment type="catalytic activity">
    <reaction evidence="7 8">
        <text>C-terminal L-cysteinyl-[HypE protein] + carbamoyl phosphate + ATP + H2O = C-terminal S-carboxamide-L-cysteinyl-[HypE protein] + AMP + phosphate + diphosphate + H(+)</text>
        <dbReference type="Rhea" id="RHEA:55636"/>
        <dbReference type="Rhea" id="RHEA-COMP:14247"/>
        <dbReference type="Rhea" id="RHEA-COMP:14392"/>
        <dbReference type="ChEBI" id="CHEBI:15377"/>
        <dbReference type="ChEBI" id="CHEBI:15378"/>
        <dbReference type="ChEBI" id="CHEBI:30616"/>
        <dbReference type="ChEBI" id="CHEBI:33019"/>
        <dbReference type="ChEBI" id="CHEBI:43474"/>
        <dbReference type="ChEBI" id="CHEBI:58228"/>
        <dbReference type="ChEBI" id="CHEBI:76913"/>
        <dbReference type="ChEBI" id="CHEBI:139126"/>
        <dbReference type="ChEBI" id="CHEBI:456215"/>
    </reaction>
</comment>
<evidence type="ECO:0000256" key="5">
    <source>
        <dbReference type="ARBA" id="ARBA00022771"/>
    </source>
</evidence>
<evidence type="ECO:0000256" key="2">
    <source>
        <dbReference type="ARBA" id="ARBA00008097"/>
    </source>
</evidence>
<evidence type="ECO:0000313" key="12">
    <source>
        <dbReference type="EMBL" id="PTA50091.1"/>
    </source>
</evidence>
<evidence type="ECO:0000256" key="7">
    <source>
        <dbReference type="ARBA" id="ARBA00048220"/>
    </source>
</evidence>
<evidence type="ECO:0000259" key="10">
    <source>
        <dbReference type="PROSITE" id="PS51160"/>
    </source>
</evidence>
<evidence type="ECO:0000256" key="3">
    <source>
        <dbReference type="ARBA" id="ARBA00022598"/>
    </source>
</evidence>
<dbReference type="PROSITE" id="PS51160">
    <property type="entry name" value="ACYLPHOSPHATASE_3"/>
    <property type="match status" value="1"/>
</dbReference>
<dbReference type="InterPro" id="IPR041440">
    <property type="entry name" value="HypF_C"/>
</dbReference>
<dbReference type="InterPro" id="IPR051060">
    <property type="entry name" value="Carbamoyltrans_HypF-like"/>
</dbReference>
<feature type="active site" evidence="9">
    <location>
        <position position="62"/>
    </location>
</feature>
<dbReference type="InterPro" id="IPR017968">
    <property type="entry name" value="Acylphosphatase_CS"/>
</dbReference>
<accession>A0ABX5HT70</accession>
<dbReference type="InterPro" id="IPR004421">
    <property type="entry name" value="Carbamoyltransferase_HypF"/>
</dbReference>
<dbReference type="Gene3D" id="3.30.110.120">
    <property type="match status" value="1"/>
</dbReference>
<organism evidence="12 13">
    <name type="scientific">Shewanella morhuae</name>
    <dbReference type="NCBI Taxonomy" id="365591"/>
    <lineage>
        <taxon>Bacteria</taxon>
        <taxon>Pseudomonadati</taxon>
        <taxon>Pseudomonadota</taxon>
        <taxon>Gammaproteobacteria</taxon>
        <taxon>Alteromonadales</taxon>
        <taxon>Shewanellaceae</taxon>
        <taxon>Shewanella</taxon>
    </lineage>
</organism>
<proteinExistence type="inferred from homology"/>
<evidence type="ECO:0000256" key="6">
    <source>
        <dbReference type="ARBA" id="ARBA00022833"/>
    </source>
</evidence>
<sequence length="848" mass="93501">MLRVAKVKFKSIKPHKHHSRHKKHSDLHIKRRLALEYLTHKGAALKRCQLHITGIVQGVGFRPFVYRYALEYQLTGTVLNNVNGVTIELQGTEDNLTQFITTLNTTPPPLARIDNITQTPLPILLSETAFEIIKSDSNKDDDSSSSISAQVAVSADKSTCQDCLNDIHNPDDRHFGYAFTNCTNCGPRYTIINALPYDRHHTAMADFDMCPDCANAYQNPPDRRYHAQPVSCPACGPKLSLKTPQRECILPNASNVSAPELSTDLAVLQAAADRLQQGQILAIKGLGGFHLICDAKNSNAVNTLRLRKQRQAKPLAVMMADITMAQQYVTGTDAEWQVLSSQERPIVLMSSRAEHDLSFAVAPNLNKLGVFLPYTPLHHLLLSLFKGPLVATSANVSGEPIITDYDELINSLSHVVDAIVDHNRPIINGCDDSVVQVIQTNTEWGTKTQIQMLRLARGYAPLSFSLDTPLSQSILAVGAQQKNAIALGFGSNVFLSPHIGDLFSVGAEQYFERTLATFSRLYHFEPQLIIRDKHPDYAPSRWAETNSNSNVELDNSHKIECLAVQHHHAHVLSVMAANQYKDTVLGFSFDGTGLGDDGSLWGGEVLLTTLDKAQRLAYFEPISLLGGEQAIKQPVRLLLALLFKQMNLNAVLALNLPILSSLSPNTLTNLYKIWQNDRALKSSSVGRLFDALACALGLIETTQFEGQAGMAIEAAANRADALALDVIQLNLPLDVNQWKSSEMFKQIVELITEKPLTDNRRDAIARAFLHTLGDAICDYAAQYKNIPTVLCGGVFQNKYLLEYCLSKLSAQGNHILPSKLIPINDGGIALGQLWYGMHQHMINAQGFS</sequence>
<dbReference type="InterPro" id="IPR036046">
    <property type="entry name" value="Acylphosphatase-like_dom_sf"/>
</dbReference>
<evidence type="ECO:0000313" key="13">
    <source>
        <dbReference type="Proteomes" id="UP000240506"/>
    </source>
</evidence>
<keyword evidence="4" id="KW-0479">Metal-binding</keyword>
<dbReference type="PIRSF" id="PIRSF006256">
    <property type="entry name" value="CMPcnvr_hdrg_mat"/>
    <property type="match status" value="1"/>
</dbReference>
<dbReference type="Proteomes" id="UP000240506">
    <property type="component" value="Unassembled WGS sequence"/>
</dbReference>
<dbReference type="SUPFAM" id="SSF55821">
    <property type="entry name" value="YrdC/RibB"/>
    <property type="match status" value="1"/>
</dbReference>
<dbReference type="PANTHER" id="PTHR42959:SF1">
    <property type="entry name" value="CARBAMOYLTRANSFERASE HYPF"/>
    <property type="match status" value="1"/>
</dbReference>
<reference evidence="12 13" key="1">
    <citation type="submission" date="2018-03" db="EMBL/GenBank/DDBJ databases">
        <authorList>
            <person name="Dailey F.E."/>
        </authorList>
    </citation>
    <scope>NUCLEOTIDE SEQUENCE [LARGE SCALE GENOMIC DNA]</scope>
    <source>
        <strain evidence="12 13">CW7</strain>
    </source>
</reference>
<evidence type="ECO:0000256" key="9">
    <source>
        <dbReference type="PROSITE-ProRule" id="PRU00520"/>
    </source>
</evidence>
<dbReference type="EMBL" id="PYSG01000002">
    <property type="protein sequence ID" value="PTA50091.1"/>
    <property type="molecule type" value="Genomic_DNA"/>
</dbReference>
<dbReference type="Gene3D" id="3.90.870.50">
    <property type="match status" value="1"/>
</dbReference>
<comment type="catalytic activity">
    <reaction evidence="9">
        <text>an acyl phosphate + H2O = a carboxylate + phosphate + H(+)</text>
        <dbReference type="Rhea" id="RHEA:14965"/>
        <dbReference type="ChEBI" id="CHEBI:15377"/>
        <dbReference type="ChEBI" id="CHEBI:15378"/>
        <dbReference type="ChEBI" id="CHEBI:29067"/>
        <dbReference type="ChEBI" id="CHEBI:43474"/>
        <dbReference type="ChEBI" id="CHEBI:59918"/>
        <dbReference type="EC" id="3.6.1.7"/>
    </reaction>
</comment>
<keyword evidence="6" id="KW-0862">Zinc</keyword>
<reference evidence="12 13" key="2">
    <citation type="submission" date="2018-04" db="EMBL/GenBank/DDBJ databases">
        <title>Genomic sequence of a freshwater isolate of Shewanella morhuae.</title>
        <authorList>
            <person name="Castillo D.E."/>
            <person name="Gram L."/>
        </authorList>
    </citation>
    <scope>NUCLEOTIDE SEQUENCE [LARGE SCALE GENOMIC DNA]</scope>
    <source>
        <strain evidence="12 13">CW7</strain>
    </source>
</reference>
<keyword evidence="9" id="KW-0378">Hydrolase</keyword>